<gene>
    <name evidence="11" type="ORF">Daesc_003087</name>
</gene>
<feature type="compositionally biased region" description="Polar residues" evidence="9">
    <location>
        <begin position="550"/>
        <end position="566"/>
    </location>
</feature>
<dbReference type="AlphaFoldDB" id="A0AAX6MS48"/>
<keyword evidence="6" id="KW-0539">Nucleus</keyword>
<feature type="compositionally biased region" description="Pro residues" evidence="9">
    <location>
        <begin position="36"/>
        <end position="45"/>
    </location>
</feature>
<evidence type="ECO:0000256" key="9">
    <source>
        <dbReference type="SAM" id="MobiDB-lite"/>
    </source>
</evidence>
<feature type="compositionally biased region" description="Basic and acidic residues" evidence="9">
    <location>
        <begin position="476"/>
        <end position="487"/>
    </location>
</feature>
<comment type="caution">
    <text evidence="11">The sequence shown here is derived from an EMBL/GenBank/DDBJ whole genome shotgun (WGS) entry which is preliminary data.</text>
</comment>
<comment type="function">
    <text evidence="7">Functions as a component of the DNA-binding general transcription factor complex TFIID. Binding of TFIID to a promoter (with or without TATA element) is the initial step in pre-initiation complex (PIC) formation. TFIID plays a key role in the regulation of gene expression by RNA polymerase II through different activities such as transcription activator interaction, core promoter recognition and selectivity, TFIIA and TFIIB interaction, chromatin modification (histone acetylation by TAF1), facilitation of DNA opening and initiation of transcription.</text>
</comment>
<feature type="compositionally biased region" description="Polar residues" evidence="9">
    <location>
        <begin position="99"/>
        <end position="115"/>
    </location>
</feature>
<reference evidence="11 12" key="1">
    <citation type="journal article" date="2024" name="Front Chem Biol">
        <title>Unveiling the potential of Daldinia eschscholtzii MFLUCC 19-0629 through bioactivity and bioinformatics studies for enhanced sustainable agriculture production.</title>
        <authorList>
            <person name="Brooks S."/>
            <person name="Weaver J.A."/>
            <person name="Klomchit A."/>
            <person name="Alharthi S.A."/>
            <person name="Onlamun T."/>
            <person name="Nurani R."/>
            <person name="Vong T.K."/>
            <person name="Alberti F."/>
            <person name="Greco C."/>
        </authorList>
    </citation>
    <scope>NUCLEOTIDE SEQUENCE [LARGE SCALE GENOMIC DNA]</scope>
    <source>
        <strain evidence="11">MFLUCC 19-0629</strain>
    </source>
</reference>
<name>A0AAX6MS48_9PEZI</name>
<evidence type="ECO:0000256" key="4">
    <source>
        <dbReference type="ARBA" id="ARBA00023015"/>
    </source>
</evidence>
<comment type="similarity">
    <text evidence="2">Belongs to the TAF4 family.</text>
</comment>
<keyword evidence="12" id="KW-1185">Reference proteome</keyword>
<feature type="region of interest" description="Disordered" evidence="9">
    <location>
        <begin position="160"/>
        <end position="187"/>
    </location>
</feature>
<feature type="compositionally biased region" description="Low complexity" evidence="9">
    <location>
        <begin position="83"/>
        <end position="98"/>
    </location>
</feature>
<evidence type="ECO:0000256" key="1">
    <source>
        <dbReference type="ARBA" id="ARBA00004123"/>
    </source>
</evidence>
<dbReference type="InterPro" id="IPR007900">
    <property type="entry name" value="TAF4_C"/>
</dbReference>
<evidence type="ECO:0000313" key="12">
    <source>
        <dbReference type="Proteomes" id="UP001369815"/>
    </source>
</evidence>
<evidence type="ECO:0000256" key="7">
    <source>
        <dbReference type="ARBA" id="ARBA00025346"/>
    </source>
</evidence>
<keyword evidence="5" id="KW-0804">Transcription</keyword>
<feature type="compositionally biased region" description="Low complexity" evidence="9">
    <location>
        <begin position="568"/>
        <end position="586"/>
    </location>
</feature>
<evidence type="ECO:0000256" key="5">
    <source>
        <dbReference type="ARBA" id="ARBA00023163"/>
    </source>
</evidence>
<dbReference type="GO" id="GO:0005669">
    <property type="term" value="C:transcription factor TFIID complex"/>
    <property type="evidence" value="ECO:0007669"/>
    <property type="project" value="InterPro"/>
</dbReference>
<feature type="region of interest" description="Disordered" evidence="9">
    <location>
        <begin position="474"/>
        <end position="530"/>
    </location>
</feature>
<dbReference type="Pfam" id="PF05236">
    <property type="entry name" value="TAF4"/>
    <property type="match status" value="1"/>
</dbReference>
<feature type="region of interest" description="Disordered" evidence="9">
    <location>
        <begin position="1"/>
        <end position="131"/>
    </location>
</feature>
<evidence type="ECO:0000313" key="11">
    <source>
        <dbReference type="EMBL" id="KAK6955449.1"/>
    </source>
</evidence>
<evidence type="ECO:0000256" key="6">
    <source>
        <dbReference type="ARBA" id="ARBA00023242"/>
    </source>
</evidence>
<dbReference type="EMBL" id="JBANMG010000003">
    <property type="protein sequence ID" value="KAK6955449.1"/>
    <property type="molecule type" value="Genomic_DNA"/>
</dbReference>
<comment type="subcellular location">
    <subcellularLocation>
        <location evidence="1">Nucleus</location>
    </subcellularLocation>
</comment>
<proteinExistence type="inferred from homology"/>
<evidence type="ECO:0000256" key="8">
    <source>
        <dbReference type="ARBA" id="ARBA00031747"/>
    </source>
</evidence>
<feature type="compositionally biased region" description="Low complexity" evidence="9">
    <location>
        <begin position="46"/>
        <end position="64"/>
    </location>
</feature>
<protein>
    <recommendedName>
        <fullName evidence="3">Transcription initiation factor TFIID subunit 4</fullName>
    </recommendedName>
    <alternativeName>
        <fullName evidence="8">TBP-associated factor 4</fullName>
    </alternativeName>
</protein>
<accession>A0AAX6MS48</accession>
<keyword evidence="4" id="KW-0805">Transcription regulation</keyword>
<organism evidence="11 12">
    <name type="scientific">Daldinia eschscholtzii</name>
    <dbReference type="NCBI Taxonomy" id="292717"/>
    <lineage>
        <taxon>Eukaryota</taxon>
        <taxon>Fungi</taxon>
        <taxon>Dikarya</taxon>
        <taxon>Ascomycota</taxon>
        <taxon>Pezizomycotina</taxon>
        <taxon>Sordariomycetes</taxon>
        <taxon>Xylariomycetidae</taxon>
        <taxon>Xylariales</taxon>
        <taxon>Hypoxylaceae</taxon>
        <taxon>Daldinia</taxon>
    </lineage>
</organism>
<dbReference type="GO" id="GO:0006352">
    <property type="term" value="P:DNA-templated transcription initiation"/>
    <property type="evidence" value="ECO:0007669"/>
    <property type="project" value="InterPro"/>
</dbReference>
<evidence type="ECO:0000256" key="2">
    <source>
        <dbReference type="ARBA" id="ARBA00006178"/>
    </source>
</evidence>
<feature type="region of interest" description="Disordered" evidence="9">
    <location>
        <begin position="401"/>
        <end position="450"/>
    </location>
</feature>
<evidence type="ECO:0000256" key="3">
    <source>
        <dbReference type="ARBA" id="ARBA00017306"/>
    </source>
</evidence>
<dbReference type="Proteomes" id="UP001369815">
    <property type="component" value="Unassembled WGS sequence"/>
</dbReference>
<feature type="compositionally biased region" description="Basic and acidic residues" evidence="9">
    <location>
        <begin position="509"/>
        <end position="521"/>
    </location>
</feature>
<evidence type="ECO:0000259" key="10">
    <source>
        <dbReference type="Pfam" id="PF05236"/>
    </source>
</evidence>
<feature type="domain" description="Transcription initiation factor TFIID component TAF4 C-terminal" evidence="10">
    <location>
        <begin position="353"/>
        <end position="625"/>
    </location>
</feature>
<feature type="compositionally biased region" description="Polar residues" evidence="9">
    <location>
        <begin position="166"/>
        <end position="187"/>
    </location>
</feature>
<sequence>MSHPQPTMPPRQFSPQQHSPNQSYQLPPNKRARLSPGPPSNPGSPYPNYAASPRATTPAATPMTLPSPAPAPNHNINQGPAATTTTTTTYNTPYQQPNGRSTSVGMTLTMPTAVSTPPLASPQPQTPSATHAPYSNAKLAPVPTNTSFNSSGPPVITNMGPPTMNPAGSFSSNDATRQGPKPTSTKADVTYDVDDMLVGTGIDLEEEAEYLNNLETRGFPNYPPGGSETLYGAGPINQPAQSTNAKTQEELAAESADKVWNEAAARLARTRTQEIANYLLEPGVVHKRMQDTASKYGLSLNLDLKPEGGRYMGKMASPGGAKPEIKVMYQKAPDGTMVQTLGSFIPHDAFLVDQIALLSISTKQHLRELLSDANRMATTRQKTSHGAVPSEWLDAAAIPSADANGTQGEGPRTGVESAVSPRTNPLKRSADELSNGLPTPVSEASPSNPMVEAMMGTVKDARNAEEARLRKRLKRMEKGTDKDKEAGDSTSRAGSVAPGTPGSIAPESGESKAPTKKESKKAAKLAEASSTTVNQTLGLFAGGKKKKYSWMTNSGGPGSGASTPRPQATGAPGTPSSTATPSSKAPRGPLTKAGVTHLGQFREDSDKGKNIQLRDWVVVIEERGFDTKALQLAYDILDRSAKGTVENTS</sequence>
<feature type="region of interest" description="Disordered" evidence="9">
    <location>
        <begin position="547"/>
        <end position="607"/>
    </location>
</feature>
<feature type="compositionally biased region" description="Polar residues" evidence="9">
    <location>
        <begin position="13"/>
        <end position="26"/>
    </location>
</feature>